<dbReference type="Proteomes" id="UP000273977">
    <property type="component" value="Unassembled WGS sequence"/>
</dbReference>
<dbReference type="SUPFAM" id="SSF52833">
    <property type="entry name" value="Thioredoxin-like"/>
    <property type="match status" value="1"/>
</dbReference>
<dbReference type="Pfam" id="PF13743">
    <property type="entry name" value="Thioredoxin_5"/>
    <property type="match status" value="1"/>
</dbReference>
<name>A0A3N4GFA6_9LACT</name>
<dbReference type="AlphaFoldDB" id="A0A3N4GFA6"/>
<evidence type="ECO:0000313" key="2">
    <source>
        <dbReference type="Proteomes" id="UP000273977"/>
    </source>
</evidence>
<dbReference type="Gene3D" id="3.40.30.10">
    <property type="entry name" value="Glutaredoxin"/>
    <property type="match status" value="1"/>
</dbReference>
<gene>
    <name evidence="1" type="ORF">EF384_03960</name>
</gene>
<sequence>MAQKVTQTNTGKDSGLVPCKHNHVFEVFLFVNPLGDACLTCEEEVLKFVNQTENKVYFRIITTSDMQTFNNYVKALDRPLTLAERNELYLAHQEVCKAYKAALLQGKKVGRGFLMNIQEYFGRQGNPYSHEKMLEIAEASRLDMEMWQQDIDSDLTKKSLVADAKLARQMQISVNPTVVIFDNINYKYGLKVESNITQENLESLTNQMMMKSEEAMALEAKNSPRLTCIKK</sequence>
<evidence type="ECO:0000313" key="1">
    <source>
        <dbReference type="EMBL" id="RPA60865.1"/>
    </source>
</evidence>
<reference evidence="1 2" key="1">
    <citation type="submission" date="2018-11" db="EMBL/GenBank/DDBJ databases">
        <title>Aerococcus sp. SJQ22, whole genome shotgun sequence.</title>
        <authorList>
            <person name="Sun L."/>
            <person name="Gao X."/>
            <person name="Chen W."/>
            <person name="Huang K."/>
        </authorList>
    </citation>
    <scope>NUCLEOTIDE SEQUENCE [LARGE SCALE GENOMIC DNA]</scope>
    <source>
        <strain evidence="1 2">SJQ22</strain>
    </source>
</reference>
<dbReference type="InterPro" id="IPR036249">
    <property type="entry name" value="Thioredoxin-like_sf"/>
</dbReference>
<dbReference type="RefSeq" id="WP_123779687.1">
    <property type="nucleotide sequence ID" value="NZ_RKMG01000008.1"/>
</dbReference>
<accession>A0A3N4GFA6</accession>
<protein>
    <recommendedName>
        <fullName evidence="3">DsbA family protein</fullName>
    </recommendedName>
</protein>
<comment type="caution">
    <text evidence="1">The sequence shown here is derived from an EMBL/GenBank/DDBJ whole genome shotgun (WGS) entry which is preliminary data.</text>
</comment>
<proteinExistence type="predicted"/>
<dbReference type="EMBL" id="RKMG01000008">
    <property type="protein sequence ID" value="RPA60865.1"/>
    <property type="molecule type" value="Genomic_DNA"/>
</dbReference>
<dbReference type="OrthoDB" id="2156137at2"/>
<evidence type="ECO:0008006" key="3">
    <source>
        <dbReference type="Google" id="ProtNLM"/>
    </source>
</evidence>
<keyword evidence="2" id="KW-1185">Reference proteome</keyword>
<organism evidence="1 2">
    <name type="scientific">Aerococcus agrisoli</name>
    <dbReference type="NCBI Taxonomy" id="2487350"/>
    <lineage>
        <taxon>Bacteria</taxon>
        <taxon>Bacillati</taxon>
        <taxon>Bacillota</taxon>
        <taxon>Bacilli</taxon>
        <taxon>Lactobacillales</taxon>
        <taxon>Aerococcaceae</taxon>
        <taxon>Aerococcus</taxon>
    </lineage>
</organism>